<name>A0A1I8M433_MUSDO</name>
<feature type="compositionally biased region" description="Polar residues" evidence="1">
    <location>
        <begin position="197"/>
        <end position="213"/>
    </location>
</feature>
<feature type="region of interest" description="Disordered" evidence="1">
    <location>
        <begin position="197"/>
        <end position="226"/>
    </location>
</feature>
<evidence type="ECO:0000256" key="1">
    <source>
        <dbReference type="SAM" id="MobiDB-lite"/>
    </source>
</evidence>
<evidence type="ECO:0000313" key="2">
    <source>
        <dbReference type="EnsemblMetazoa" id="MDOA001029-PB"/>
    </source>
</evidence>
<organism evidence="2">
    <name type="scientific">Musca domestica</name>
    <name type="common">House fly</name>
    <dbReference type="NCBI Taxonomy" id="7370"/>
    <lineage>
        <taxon>Eukaryota</taxon>
        <taxon>Metazoa</taxon>
        <taxon>Ecdysozoa</taxon>
        <taxon>Arthropoda</taxon>
        <taxon>Hexapoda</taxon>
        <taxon>Insecta</taxon>
        <taxon>Pterygota</taxon>
        <taxon>Neoptera</taxon>
        <taxon>Endopterygota</taxon>
        <taxon>Diptera</taxon>
        <taxon>Brachycera</taxon>
        <taxon>Muscomorpha</taxon>
        <taxon>Muscoidea</taxon>
        <taxon>Muscidae</taxon>
        <taxon>Musca</taxon>
    </lineage>
</organism>
<dbReference type="EnsemblMetazoa" id="MDOA001029-RB">
    <property type="protein sequence ID" value="MDOA001029-PB"/>
    <property type="gene ID" value="MDOA001029"/>
</dbReference>
<dbReference type="STRING" id="7370.A0A1I8M433"/>
<proteinExistence type="predicted"/>
<sequence>MLYTEQRLRNRIVQCEETKSLLNRLLIENFCFFFNYNLKDTQVTEEQNIQEFLLKYPDDQRDKYTQYLKSIDKMIYAEVRQSMKISLEYLLNEMATTATVETSQPLTTKPTTKTTTAMGEEAITATPTIAGTSAAATVAMEKSGVNQTRTIKSIQTLTPTTTTTTLTELTVPKATTTTTKHFLPHLLKAIHSQQQELQFTSNTPPFSPSATMRSTPTSTPLEPSTTTKAPLFEVKLQLLYGARCIHFEPSLDTSEPTNFQQIVEQLLVDIEKACKCMPRIFQDDTPLTSSNECDDDDDNNSNSDDVTFHQVQAARVYAKMPSQVLATAPPSEDKVKNATNVATITQTEDHDSGNSNNNYILKQLNAVIRNMVAGTVNAAKAYASNFQVYAHLWSEKYSQVLNRQLCETVPVARAVKPDERGHHNAGSVASDKKAPEEFTLNRGYYVMETFKREIERYIEMHDVLEQFDDFKIINGWLLIDIRPLKYSLLNMTCKWSQFYKKGLLLYVERTLE</sequence>
<feature type="compositionally biased region" description="Low complexity" evidence="1">
    <location>
        <begin position="214"/>
        <end position="226"/>
    </location>
</feature>
<dbReference type="VEuPathDB" id="VectorBase:MDOMA2_004857"/>
<dbReference type="eggNOG" id="KOG3595">
    <property type="taxonomic scope" value="Eukaryota"/>
</dbReference>
<accession>A0A1I8M433</accession>
<dbReference type="AlphaFoldDB" id="A0A1I8M433"/>
<dbReference type="VEuPathDB" id="VectorBase:MDOA001029"/>
<reference evidence="2" key="1">
    <citation type="submission" date="2020-05" db="UniProtKB">
        <authorList>
            <consortium name="EnsemblMetazoa"/>
        </authorList>
    </citation>
    <scope>IDENTIFICATION</scope>
    <source>
        <strain evidence="2">Aabys</strain>
    </source>
</reference>
<protein>
    <submittedName>
        <fullName evidence="2">Uncharacterized protein</fullName>
    </submittedName>
</protein>